<evidence type="ECO:0000256" key="4">
    <source>
        <dbReference type="ARBA" id="ARBA00022729"/>
    </source>
</evidence>
<keyword evidence="6" id="KW-0862">Zinc</keyword>
<evidence type="ECO:0000313" key="10">
    <source>
        <dbReference type="EMBL" id="KAG4421547.1"/>
    </source>
</evidence>
<dbReference type="Proteomes" id="UP000664132">
    <property type="component" value="Unassembled WGS sequence"/>
</dbReference>
<evidence type="ECO:0000259" key="9">
    <source>
        <dbReference type="Pfam" id="PF05572"/>
    </source>
</evidence>
<proteinExistence type="inferred from homology"/>
<keyword evidence="7" id="KW-0482">Metalloprotease</keyword>
<keyword evidence="2" id="KW-0645">Protease</keyword>
<organism evidence="10 11">
    <name type="scientific">Cadophora malorum</name>
    <dbReference type="NCBI Taxonomy" id="108018"/>
    <lineage>
        <taxon>Eukaryota</taxon>
        <taxon>Fungi</taxon>
        <taxon>Dikarya</taxon>
        <taxon>Ascomycota</taxon>
        <taxon>Pezizomycotina</taxon>
        <taxon>Leotiomycetes</taxon>
        <taxon>Helotiales</taxon>
        <taxon>Ploettnerulaceae</taxon>
        <taxon>Cadophora</taxon>
    </lineage>
</organism>
<comment type="caution">
    <text evidence="10">The sequence shown here is derived from an EMBL/GenBank/DDBJ whole genome shotgun (WGS) entry which is preliminary data.</text>
</comment>
<evidence type="ECO:0000256" key="1">
    <source>
        <dbReference type="ARBA" id="ARBA00008721"/>
    </source>
</evidence>
<feature type="domain" description="Peptidase M43 pregnancy-associated plasma-A" evidence="9">
    <location>
        <begin position="92"/>
        <end position="221"/>
    </location>
</feature>
<keyword evidence="8" id="KW-1015">Disulfide bond</keyword>
<dbReference type="PANTHER" id="PTHR47466:SF1">
    <property type="entry name" value="METALLOPROTEASE MEP1 (AFU_ORTHOLOGUE AFUA_1G07730)-RELATED"/>
    <property type="match status" value="1"/>
</dbReference>
<keyword evidence="3" id="KW-0479">Metal-binding</keyword>
<reference evidence="10" key="1">
    <citation type="submission" date="2021-02" db="EMBL/GenBank/DDBJ databases">
        <title>Genome sequence Cadophora malorum strain M34.</title>
        <authorList>
            <person name="Stefanovic E."/>
            <person name="Vu D."/>
            <person name="Scully C."/>
            <person name="Dijksterhuis J."/>
            <person name="Roader J."/>
            <person name="Houbraken J."/>
        </authorList>
    </citation>
    <scope>NUCLEOTIDE SEQUENCE</scope>
    <source>
        <strain evidence="10">M34</strain>
    </source>
</reference>
<dbReference type="AlphaFoldDB" id="A0A8H7TLQ4"/>
<comment type="similarity">
    <text evidence="1">Belongs to the peptidase M43B family.</text>
</comment>
<evidence type="ECO:0000256" key="8">
    <source>
        <dbReference type="ARBA" id="ARBA00023157"/>
    </source>
</evidence>
<accession>A0A8H7TLQ4</accession>
<evidence type="ECO:0000313" key="11">
    <source>
        <dbReference type="Proteomes" id="UP000664132"/>
    </source>
</evidence>
<gene>
    <name evidence="10" type="ORF">IFR04_005274</name>
</gene>
<dbReference type="Pfam" id="PF05572">
    <property type="entry name" value="Peptidase_M43"/>
    <property type="match status" value="1"/>
</dbReference>
<dbReference type="GO" id="GO:0008237">
    <property type="term" value="F:metallopeptidase activity"/>
    <property type="evidence" value="ECO:0007669"/>
    <property type="project" value="UniProtKB-KW"/>
</dbReference>
<dbReference type="GO" id="GO:0006508">
    <property type="term" value="P:proteolysis"/>
    <property type="evidence" value="ECO:0007669"/>
    <property type="project" value="UniProtKB-KW"/>
</dbReference>
<evidence type="ECO:0000256" key="3">
    <source>
        <dbReference type="ARBA" id="ARBA00022723"/>
    </source>
</evidence>
<evidence type="ECO:0000256" key="5">
    <source>
        <dbReference type="ARBA" id="ARBA00022801"/>
    </source>
</evidence>
<dbReference type="PANTHER" id="PTHR47466">
    <property type="match status" value="1"/>
</dbReference>
<dbReference type="InterPro" id="IPR024079">
    <property type="entry name" value="MetalloPept_cat_dom_sf"/>
</dbReference>
<evidence type="ECO:0000256" key="2">
    <source>
        <dbReference type="ARBA" id="ARBA00022670"/>
    </source>
</evidence>
<protein>
    <recommendedName>
        <fullName evidence="9">Peptidase M43 pregnancy-associated plasma-A domain-containing protein</fullName>
    </recommendedName>
</protein>
<evidence type="ECO:0000256" key="7">
    <source>
        <dbReference type="ARBA" id="ARBA00023049"/>
    </source>
</evidence>
<dbReference type="SUPFAM" id="SSF55486">
    <property type="entry name" value="Metalloproteases ('zincins'), catalytic domain"/>
    <property type="match status" value="1"/>
</dbReference>
<keyword evidence="11" id="KW-1185">Reference proteome</keyword>
<evidence type="ECO:0000256" key="6">
    <source>
        <dbReference type="ARBA" id="ARBA00022833"/>
    </source>
</evidence>
<dbReference type="Gene3D" id="3.40.390.10">
    <property type="entry name" value="Collagenase (Catalytic Domain)"/>
    <property type="match status" value="1"/>
</dbReference>
<dbReference type="GO" id="GO:0046872">
    <property type="term" value="F:metal ion binding"/>
    <property type="evidence" value="ECO:0007669"/>
    <property type="project" value="UniProtKB-KW"/>
</dbReference>
<dbReference type="EMBL" id="JAFJYH010000063">
    <property type="protein sequence ID" value="KAG4421547.1"/>
    <property type="molecule type" value="Genomic_DNA"/>
</dbReference>
<name>A0A8H7TLQ4_9HELO</name>
<sequence>MSLKLSTTMYLTTRNRLLIKRYSGVVFANRAVKEFGINLLWNEELTILKATNTTKSFTFHISPDGDNSAARSIRAKHKYYQKTTRLGGPDTLNIWIVNSIVTDSVQKLNGYAVFPEDQQFDTDGVVLNINALRRNDDATALSESRFRGVTLIHEFGHWMGLRHTHGDSNCGRDGGIADTFQFPNQEDDVYECTQQVCSRPDLEPQWVRKYMSYSRCRGTFKDNVASGAIYRPDFCKTASSKNRLRGLETREESQAIQRRAEDKAKVLTDLLLANCSIAIQDVYQEDTIPLPSSALASYSSVASSMVANTTSNSDIFAPNTATIGTGSAVTATDTAAIATATATGESGEKNSGYSFGLVKTDCRVIIMISLLSTALSLVVVCQYNSFDFGHTLSDVVPANASASCPKQPDMKINDLFKVTWARPSGSSTETRQRRKV</sequence>
<keyword evidence="5" id="KW-0378">Hydrolase</keyword>
<dbReference type="OrthoDB" id="536211at2759"/>
<keyword evidence="4" id="KW-0732">Signal</keyword>
<dbReference type="InterPro" id="IPR008754">
    <property type="entry name" value="Peptidase_M43"/>
</dbReference>